<evidence type="ECO:0000256" key="1">
    <source>
        <dbReference type="ARBA" id="ARBA00004308"/>
    </source>
</evidence>
<comment type="similarity">
    <text evidence="5">Belongs to the adaptor complexes medium subunit family.</text>
</comment>
<dbReference type="InterPro" id="IPR001392">
    <property type="entry name" value="Clathrin_mu"/>
</dbReference>
<feature type="region of interest" description="Disordered" evidence="6">
    <location>
        <begin position="69"/>
        <end position="128"/>
    </location>
</feature>
<evidence type="ECO:0000256" key="2">
    <source>
        <dbReference type="ARBA" id="ARBA00022448"/>
    </source>
</evidence>
<evidence type="ECO:0000256" key="5">
    <source>
        <dbReference type="PIRNR" id="PIRNR005992"/>
    </source>
</evidence>
<dbReference type="InterPro" id="IPR050431">
    <property type="entry name" value="Adaptor_comp_med_subunit"/>
</dbReference>
<evidence type="ECO:0000313" key="8">
    <source>
        <dbReference type="EMBL" id="CAD8897278.1"/>
    </source>
</evidence>
<organism evidence="8">
    <name type="scientific">Corethron hystrix</name>
    <dbReference type="NCBI Taxonomy" id="216773"/>
    <lineage>
        <taxon>Eukaryota</taxon>
        <taxon>Sar</taxon>
        <taxon>Stramenopiles</taxon>
        <taxon>Ochrophyta</taxon>
        <taxon>Bacillariophyta</taxon>
        <taxon>Coscinodiscophyceae</taxon>
        <taxon>Corethrophycidae</taxon>
        <taxon>Corethrales</taxon>
        <taxon>Corethraceae</taxon>
        <taxon>Corethron</taxon>
    </lineage>
</organism>
<feature type="domain" description="MHD" evidence="7">
    <location>
        <begin position="323"/>
        <end position="578"/>
    </location>
</feature>
<protein>
    <recommendedName>
        <fullName evidence="7">MHD domain-containing protein</fullName>
    </recommendedName>
</protein>
<dbReference type="Pfam" id="PF00928">
    <property type="entry name" value="Adap_comp_sub"/>
    <property type="match status" value="1"/>
</dbReference>
<keyword evidence="3 5" id="KW-0653">Protein transport</keyword>
<dbReference type="EMBL" id="HBFR01033548">
    <property type="protein sequence ID" value="CAD8897278.1"/>
    <property type="molecule type" value="Transcribed_RNA"/>
</dbReference>
<accession>A0A7S1FZ06</accession>
<feature type="compositionally biased region" description="Basic and acidic residues" evidence="6">
    <location>
        <begin position="89"/>
        <end position="104"/>
    </location>
</feature>
<dbReference type="GO" id="GO:0006886">
    <property type="term" value="P:intracellular protein transport"/>
    <property type="evidence" value="ECO:0007669"/>
    <property type="project" value="UniProtKB-UniRule"/>
</dbReference>
<dbReference type="InterPro" id="IPR011012">
    <property type="entry name" value="Longin-like_dom_sf"/>
</dbReference>
<comment type="subcellular location">
    <subcellularLocation>
        <location evidence="1">Endomembrane system</location>
    </subcellularLocation>
</comment>
<reference evidence="8" key="1">
    <citation type="submission" date="2021-01" db="EMBL/GenBank/DDBJ databases">
        <authorList>
            <person name="Corre E."/>
            <person name="Pelletier E."/>
            <person name="Niang G."/>
            <person name="Scheremetjew M."/>
            <person name="Finn R."/>
            <person name="Kale V."/>
            <person name="Holt S."/>
            <person name="Cochrane G."/>
            <person name="Meng A."/>
            <person name="Brown T."/>
            <person name="Cohen L."/>
        </authorList>
    </citation>
    <scope>NUCLEOTIDE SEQUENCE</scope>
    <source>
        <strain evidence="8">308</strain>
    </source>
</reference>
<dbReference type="SUPFAM" id="SSF49447">
    <property type="entry name" value="Second domain of Mu2 adaptin subunit (ap50) of ap2 adaptor"/>
    <property type="match status" value="1"/>
</dbReference>
<dbReference type="PIRSF" id="PIRSF005992">
    <property type="entry name" value="Clathrin_mu"/>
    <property type="match status" value="1"/>
</dbReference>
<dbReference type="InterPro" id="IPR028565">
    <property type="entry name" value="MHD"/>
</dbReference>
<feature type="region of interest" description="Disordered" evidence="6">
    <location>
        <begin position="154"/>
        <end position="173"/>
    </location>
</feature>
<name>A0A7S1FZ06_9STRA</name>
<evidence type="ECO:0000256" key="6">
    <source>
        <dbReference type="SAM" id="MobiDB-lite"/>
    </source>
</evidence>
<sequence length="579" mass="62517">MISTLFILSPRGDTILNRTYRSGCGKGSGSNVNDGADGGPSSDLVVLAAHERSYAEEFFRRVKFWGQMTTGSDPSNGSGGMGGSDGDAEEKKDEGPSGQHRHDVADDDPPTDAQIVGDPRFGSSDPYNNASIDACRIQAVATDGEDMAARIETGEDAEEDSSGAASGSRTDAPPVFRLPDGLSYLHVKRNGLYFVASTPMNVSPTATIELLSKVARVAKDYCGTLSEESIRRNFVLLYELIDEMVDYGYPQITRTEDLKTFIYNEPIMVAPAPGSGIGGLGGLAGGSGSSIVNPKTASASAVNKPVISGITVDGKKQSSSSQKNEIFVDILERLNVLFTANGYVLNSSIDGCIQMKSYLAGKPELRLALNEDLVIGKGTGSYGAVVLDDCNFNDCCNLTDFDSQRTLSFYPPDGEFSLVNYRMTSEFRPPFRIFPSVEETAVDKLEVSVMVRAEMPDTNYGANVVIEVPLPRCTSTASCSVSGNGQAEYIATERKVLWNVKKFLGGSESSLRISVTIGGKMNSQIRKEVGPVSMNFEVPMFNVSNLQVRYLRLANQIPGYSPYRWVRYVTQSSSYVCRV</sequence>
<dbReference type="Gene3D" id="3.30.450.60">
    <property type="match status" value="1"/>
</dbReference>
<dbReference type="FunFam" id="3.30.450.60:FF:000002">
    <property type="entry name" value="AP-2 complex subunit mu, putative"/>
    <property type="match status" value="1"/>
</dbReference>
<proteinExistence type="inferred from homology"/>
<keyword evidence="4" id="KW-0472">Membrane</keyword>
<dbReference type="AlphaFoldDB" id="A0A7S1FZ06"/>
<dbReference type="GO" id="GO:0030131">
    <property type="term" value="C:clathrin adaptor complex"/>
    <property type="evidence" value="ECO:0007669"/>
    <property type="project" value="UniProtKB-UniRule"/>
</dbReference>
<dbReference type="PROSITE" id="PS51072">
    <property type="entry name" value="MHD"/>
    <property type="match status" value="1"/>
</dbReference>
<gene>
    <name evidence="8" type="ORF">CHYS00102_LOCUS24492</name>
</gene>
<dbReference type="GO" id="GO:0016192">
    <property type="term" value="P:vesicle-mediated transport"/>
    <property type="evidence" value="ECO:0007669"/>
    <property type="project" value="InterPro"/>
</dbReference>
<evidence type="ECO:0000256" key="4">
    <source>
        <dbReference type="ARBA" id="ARBA00023136"/>
    </source>
</evidence>
<evidence type="ECO:0000256" key="3">
    <source>
        <dbReference type="ARBA" id="ARBA00022927"/>
    </source>
</evidence>
<dbReference type="CDD" id="cd09253">
    <property type="entry name" value="AP-4_Mu4_Cterm"/>
    <property type="match status" value="1"/>
</dbReference>
<keyword evidence="2 5" id="KW-0813">Transport</keyword>
<dbReference type="PANTHER" id="PTHR10529">
    <property type="entry name" value="AP COMPLEX SUBUNIT MU"/>
    <property type="match status" value="1"/>
</dbReference>
<evidence type="ECO:0000259" key="7">
    <source>
        <dbReference type="PROSITE" id="PS51072"/>
    </source>
</evidence>
<dbReference type="GO" id="GO:0012505">
    <property type="term" value="C:endomembrane system"/>
    <property type="evidence" value="ECO:0007669"/>
    <property type="project" value="UniProtKB-SubCell"/>
</dbReference>
<dbReference type="Gene3D" id="2.60.40.1170">
    <property type="entry name" value="Mu homology domain, subdomain B"/>
    <property type="match status" value="2"/>
</dbReference>
<dbReference type="InterPro" id="IPR036168">
    <property type="entry name" value="AP2_Mu_C_sf"/>
</dbReference>
<dbReference type="SUPFAM" id="SSF64356">
    <property type="entry name" value="SNARE-like"/>
    <property type="match status" value="1"/>
</dbReference>